<keyword evidence="4" id="KW-1185">Reference proteome</keyword>
<evidence type="ECO:0000313" key="4">
    <source>
        <dbReference type="Proteomes" id="UP000777438"/>
    </source>
</evidence>
<dbReference type="Proteomes" id="UP000777438">
    <property type="component" value="Unassembled WGS sequence"/>
</dbReference>
<name>A0A9P8WJU7_9HYPO</name>
<feature type="region of interest" description="Disordered" evidence="1">
    <location>
        <begin position="38"/>
        <end position="57"/>
    </location>
</feature>
<feature type="region of interest" description="Disordered" evidence="1">
    <location>
        <begin position="1"/>
        <end position="21"/>
    </location>
</feature>
<gene>
    <name evidence="3" type="ORF">B0T10DRAFT_5121</name>
</gene>
<reference evidence="3 4" key="1">
    <citation type="journal article" date="2021" name="Nat. Commun.">
        <title>Genetic determinants of endophytism in the Arabidopsis root mycobiome.</title>
        <authorList>
            <person name="Mesny F."/>
            <person name="Miyauchi S."/>
            <person name="Thiergart T."/>
            <person name="Pickel B."/>
            <person name="Atanasova L."/>
            <person name="Karlsson M."/>
            <person name="Huettel B."/>
            <person name="Barry K.W."/>
            <person name="Haridas S."/>
            <person name="Chen C."/>
            <person name="Bauer D."/>
            <person name="Andreopoulos W."/>
            <person name="Pangilinan J."/>
            <person name="LaButti K."/>
            <person name="Riley R."/>
            <person name="Lipzen A."/>
            <person name="Clum A."/>
            <person name="Drula E."/>
            <person name="Henrissat B."/>
            <person name="Kohler A."/>
            <person name="Grigoriev I.V."/>
            <person name="Martin F.M."/>
            <person name="Hacquard S."/>
        </authorList>
    </citation>
    <scope>NUCLEOTIDE SEQUENCE [LARGE SCALE GENOMIC DNA]</scope>
    <source>
        <strain evidence="3 4">MPI-CAGE-CH-0241</strain>
    </source>
</reference>
<accession>A0A9P8WJU7</accession>
<keyword evidence="2" id="KW-0472">Membrane</keyword>
<evidence type="ECO:0000313" key="3">
    <source>
        <dbReference type="EMBL" id="KAH6899766.1"/>
    </source>
</evidence>
<keyword evidence="2" id="KW-1133">Transmembrane helix</keyword>
<dbReference type="EMBL" id="JAGPYM010000001">
    <property type="protein sequence ID" value="KAH6899766.1"/>
    <property type="molecule type" value="Genomic_DNA"/>
</dbReference>
<proteinExistence type="predicted"/>
<keyword evidence="2" id="KW-0812">Transmembrane</keyword>
<protein>
    <submittedName>
        <fullName evidence="3">Uncharacterized protein</fullName>
    </submittedName>
</protein>
<feature type="transmembrane region" description="Helical" evidence="2">
    <location>
        <begin position="108"/>
        <end position="129"/>
    </location>
</feature>
<organism evidence="3 4">
    <name type="scientific">Thelonectria olida</name>
    <dbReference type="NCBI Taxonomy" id="1576542"/>
    <lineage>
        <taxon>Eukaryota</taxon>
        <taxon>Fungi</taxon>
        <taxon>Dikarya</taxon>
        <taxon>Ascomycota</taxon>
        <taxon>Pezizomycotina</taxon>
        <taxon>Sordariomycetes</taxon>
        <taxon>Hypocreomycetidae</taxon>
        <taxon>Hypocreales</taxon>
        <taxon>Nectriaceae</taxon>
        <taxon>Thelonectria</taxon>
    </lineage>
</organism>
<sequence length="194" mass="20989">MPPILRQRGSSSSSSHHFPHSVAPMHAWASPMQPALISKQGPEEKHSHAPTLSTAHPPSASVVIGRALASGRSTSCGTRPSCFLRQLKSKPGSRPQDIGIADVPGKNATTLGVVFCLAFLLLLLFYYYVLFSLPTDCFPSFDLFLSSSIRSPCCCSKTSLVACVLLAEAVFLSIRKSLSFIHSLIYPFMPFPHS</sequence>
<comment type="caution">
    <text evidence="3">The sequence shown here is derived from an EMBL/GenBank/DDBJ whole genome shotgun (WGS) entry which is preliminary data.</text>
</comment>
<evidence type="ECO:0000256" key="2">
    <source>
        <dbReference type="SAM" id="Phobius"/>
    </source>
</evidence>
<dbReference type="AlphaFoldDB" id="A0A9P8WJU7"/>
<evidence type="ECO:0000256" key="1">
    <source>
        <dbReference type="SAM" id="MobiDB-lite"/>
    </source>
</evidence>